<feature type="region of interest" description="Disordered" evidence="1">
    <location>
        <begin position="198"/>
        <end position="219"/>
    </location>
</feature>
<accession>A0AAN7BIA2</accession>
<evidence type="ECO:0000256" key="1">
    <source>
        <dbReference type="SAM" id="MobiDB-lite"/>
    </source>
</evidence>
<reference evidence="2" key="1">
    <citation type="journal article" date="2023" name="Mol. Phylogenet. Evol.">
        <title>Genome-scale phylogeny and comparative genomics of the fungal order Sordariales.</title>
        <authorList>
            <person name="Hensen N."/>
            <person name="Bonometti L."/>
            <person name="Westerberg I."/>
            <person name="Brannstrom I.O."/>
            <person name="Guillou S."/>
            <person name="Cros-Aarteil S."/>
            <person name="Calhoun S."/>
            <person name="Haridas S."/>
            <person name="Kuo A."/>
            <person name="Mondo S."/>
            <person name="Pangilinan J."/>
            <person name="Riley R."/>
            <person name="LaButti K."/>
            <person name="Andreopoulos B."/>
            <person name="Lipzen A."/>
            <person name="Chen C."/>
            <person name="Yan M."/>
            <person name="Daum C."/>
            <person name="Ng V."/>
            <person name="Clum A."/>
            <person name="Steindorff A."/>
            <person name="Ohm R.A."/>
            <person name="Martin F."/>
            <person name="Silar P."/>
            <person name="Natvig D.O."/>
            <person name="Lalanne C."/>
            <person name="Gautier V."/>
            <person name="Ament-Velasquez S.L."/>
            <person name="Kruys A."/>
            <person name="Hutchinson M.I."/>
            <person name="Powell A.J."/>
            <person name="Barry K."/>
            <person name="Miller A.N."/>
            <person name="Grigoriev I.V."/>
            <person name="Debuchy R."/>
            <person name="Gladieux P."/>
            <person name="Hiltunen Thoren M."/>
            <person name="Johannesson H."/>
        </authorList>
    </citation>
    <scope>NUCLEOTIDE SEQUENCE</scope>
    <source>
        <strain evidence="2">CBS 990.96</strain>
    </source>
</reference>
<dbReference type="InterPro" id="IPR038883">
    <property type="entry name" value="AN11006-like"/>
</dbReference>
<evidence type="ECO:0008006" key="4">
    <source>
        <dbReference type="Google" id="ProtNLM"/>
    </source>
</evidence>
<dbReference type="PANTHER" id="PTHR42085">
    <property type="entry name" value="F-BOX DOMAIN-CONTAINING PROTEIN"/>
    <property type="match status" value="1"/>
</dbReference>
<evidence type="ECO:0000313" key="2">
    <source>
        <dbReference type="EMBL" id="KAK4223871.1"/>
    </source>
</evidence>
<dbReference type="PANTHER" id="PTHR42085:SF4">
    <property type="entry name" value="F-BOX DOMAIN-CONTAINING PROTEIN"/>
    <property type="match status" value="1"/>
</dbReference>
<evidence type="ECO:0000313" key="3">
    <source>
        <dbReference type="Proteomes" id="UP001301958"/>
    </source>
</evidence>
<keyword evidence="3" id="KW-1185">Reference proteome</keyword>
<dbReference type="Proteomes" id="UP001301958">
    <property type="component" value="Unassembled WGS sequence"/>
</dbReference>
<proteinExistence type="predicted"/>
<comment type="caution">
    <text evidence="2">The sequence shown here is derived from an EMBL/GenBank/DDBJ whole genome shotgun (WGS) entry which is preliminary data.</text>
</comment>
<dbReference type="EMBL" id="MU865411">
    <property type="protein sequence ID" value="KAK4223871.1"/>
    <property type="molecule type" value="Genomic_DNA"/>
</dbReference>
<protein>
    <recommendedName>
        <fullName evidence="4">F-box domain-containing protein</fullName>
    </recommendedName>
</protein>
<reference evidence="2" key="2">
    <citation type="submission" date="2023-05" db="EMBL/GenBank/DDBJ databases">
        <authorList>
            <consortium name="Lawrence Berkeley National Laboratory"/>
            <person name="Steindorff A."/>
            <person name="Hensen N."/>
            <person name="Bonometti L."/>
            <person name="Westerberg I."/>
            <person name="Brannstrom I.O."/>
            <person name="Guillou S."/>
            <person name="Cros-Aarteil S."/>
            <person name="Calhoun S."/>
            <person name="Haridas S."/>
            <person name="Kuo A."/>
            <person name="Mondo S."/>
            <person name="Pangilinan J."/>
            <person name="Riley R."/>
            <person name="Labutti K."/>
            <person name="Andreopoulos B."/>
            <person name="Lipzen A."/>
            <person name="Chen C."/>
            <person name="Yanf M."/>
            <person name="Daum C."/>
            <person name="Ng V."/>
            <person name="Clum A."/>
            <person name="Ohm R."/>
            <person name="Martin F."/>
            <person name="Silar P."/>
            <person name="Natvig D."/>
            <person name="Lalanne C."/>
            <person name="Gautier V."/>
            <person name="Ament-Velasquez S.L."/>
            <person name="Kruys A."/>
            <person name="Hutchinson M.I."/>
            <person name="Powell A.J."/>
            <person name="Barry K."/>
            <person name="Miller A.N."/>
            <person name="Grigoriev I.V."/>
            <person name="Debuchy R."/>
            <person name="Gladieux P."/>
            <person name="Thoren M.H."/>
            <person name="Johannesson H."/>
        </authorList>
    </citation>
    <scope>NUCLEOTIDE SEQUENCE</scope>
    <source>
        <strain evidence="2">CBS 990.96</strain>
    </source>
</reference>
<dbReference type="AlphaFoldDB" id="A0AAN7BIA2"/>
<sequence>MSLTASIPSPPAPTFLTLPLELRHEIYSHILTLPPLPPPSPVYRSPPSPPRSPSPSLPKHYTAILLACRQTHHEATPLLYTLNTFKADPDLLTAVPSPLINDKYIPLIRNWSIKIRLDPPPHSHPEWSSTHLTRAFNNSHSLTITLWQASFMGGVGISQLSQFESVRGVRSVKIQGMMPGYGRYVKWLEKQMMKPVGKDVEQDYEPEDEWEERRLGGWS</sequence>
<organism evidence="2 3">
    <name type="scientific">Podospora fimiseda</name>
    <dbReference type="NCBI Taxonomy" id="252190"/>
    <lineage>
        <taxon>Eukaryota</taxon>
        <taxon>Fungi</taxon>
        <taxon>Dikarya</taxon>
        <taxon>Ascomycota</taxon>
        <taxon>Pezizomycotina</taxon>
        <taxon>Sordariomycetes</taxon>
        <taxon>Sordariomycetidae</taxon>
        <taxon>Sordariales</taxon>
        <taxon>Podosporaceae</taxon>
        <taxon>Podospora</taxon>
    </lineage>
</organism>
<name>A0AAN7BIA2_9PEZI</name>
<gene>
    <name evidence="2" type="ORF">QBC38DRAFT_372233</name>
</gene>